<keyword evidence="2 9" id="KW-0028">Amino-acid biosynthesis</keyword>
<evidence type="ECO:0000259" key="10">
    <source>
        <dbReference type="Pfam" id="PF00591"/>
    </source>
</evidence>
<comment type="caution">
    <text evidence="9">Lacks conserved residue(s) required for the propagation of feature annotation.</text>
</comment>
<comment type="cofactor">
    <cofactor evidence="9">
        <name>Mg(2+)</name>
        <dbReference type="ChEBI" id="CHEBI:18420"/>
    </cofactor>
    <text evidence="9">Binds 2 magnesium ions per monomer.</text>
</comment>
<dbReference type="EC" id="2.4.2.18" evidence="9"/>
<dbReference type="HAMAP" id="MF_00211">
    <property type="entry name" value="TrpD"/>
    <property type="match status" value="1"/>
</dbReference>
<dbReference type="Pfam" id="PF02885">
    <property type="entry name" value="Glycos_trans_3N"/>
    <property type="match status" value="1"/>
</dbReference>
<dbReference type="AlphaFoldDB" id="A0A7M2RLX7"/>
<feature type="binding site" evidence="9">
    <location>
        <position position="79"/>
    </location>
    <ligand>
        <name>anthranilate</name>
        <dbReference type="ChEBI" id="CHEBI:16567"/>
        <label>1</label>
    </ligand>
</feature>
<feature type="binding site" evidence="9">
    <location>
        <position position="165"/>
    </location>
    <ligand>
        <name>anthranilate</name>
        <dbReference type="ChEBI" id="CHEBI:16567"/>
        <label>2</label>
    </ligand>
</feature>
<dbReference type="UniPathway" id="UPA00035">
    <property type="reaction ID" value="UER00041"/>
</dbReference>
<evidence type="ECO:0000313" key="13">
    <source>
        <dbReference type="Proteomes" id="UP000593601"/>
    </source>
</evidence>
<feature type="binding site" evidence="9">
    <location>
        <position position="225"/>
    </location>
    <ligand>
        <name>Mg(2+)</name>
        <dbReference type="ChEBI" id="CHEBI:18420"/>
        <label>1</label>
    </ligand>
</feature>
<name>A0A7M2RLX7_9FIRM</name>
<dbReference type="NCBIfam" id="TIGR01245">
    <property type="entry name" value="trpD"/>
    <property type="match status" value="1"/>
</dbReference>
<feature type="binding site" evidence="9">
    <location>
        <begin position="107"/>
        <end position="115"/>
    </location>
    <ligand>
        <name>5-phospho-alpha-D-ribose 1-diphosphate</name>
        <dbReference type="ChEBI" id="CHEBI:58017"/>
    </ligand>
</feature>
<feature type="binding site" evidence="9">
    <location>
        <begin position="89"/>
        <end position="92"/>
    </location>
    <ligand>
        <name>5-phospho-alpha-D-ribose 1-diphosphate</name>
        <dbReference type="ChEBI" id="CHEBI:58017"/>
    </ligand>
</feature>
<gene>
    <name evidence="9 12" type="primary">trpD</name>
    <name evidence="12" type="ORF">INP51_05290</name>
</gene>
<dbReference type="SUPFAM" id="SSF52418">
    <property type="entry name" value="Nucleoside phosphorylase/phosphoribosyltransferase catalytic domain"/>
    <property type="match status" value="1"/>
</dbReference>
<evidence type="ECO:0000256" key="2">
    <source>
        <dbReference type="ARBA" id="ARBA00022605"/>
    </source>
</evidence>
<feature type="binding site" evidence="9">
    <location>
        <position position="119"/>
    </location>
    <ligand>
        <name>5-phospho-alpha-D-ribose 1-diphosphate</name>
        <dbReference type="ChEBI" id="CHEBI:58017"/>
    </ligand>
</feature>
<dbReference type="FunFam" id="3.40.1030.10:FF:000002">
    <property type="entry name" value="Anthranilate phosphoribosyltransferase"/>
    <property type="match status" value="1"/>
</dbReference>
<dbReference type="InterPro" id="IPR005940">
    <property type="entry name" value="Anthranilate_Pribosyl_Tfrase"/>
</dbReference>
<keyword evidence="9" id="KW-0479">Metal-binding</keyword>
<dbReference type="Pfam" id="PF00591">
    <property type="entry name" value="Glycos_transf_3"/>
    <property type="match status" value="1"/>
</dbReference>
<keyword evidence="13" id="KW-1185">Reference proteome</keyword>
<evidence type="ECO:0000256" key="9">
    <source>
        <dbReference type="HAMAP-Rule" id="MF_00211"/>
    </source>
</evidence>
<keyword evidence="3 9" id="KW-0328">Glycosyltransferase</keyword>
<feature type="domain" description="Glycosyl transferase family 3 N-terminal" evidence="11">
    <location>
        <begin position="3"/>
        <end position="65"/>
    </location>
</feature>
<dbReference type="SUPFAM" id="SSF47648">
    <property type="entry name" value="Nucleoside phosphorylase/phosphoribosyltransferase N-terminal domain"/>
    <property type="match status" value="1"/>
</dbReference>
<dbReference type="InterPro" id="IPR036320">
    <property type="entry name" value="Glycosyl_Trfase_fam3_N_dom_sf"/>
</dbReference>
<feature type="domain" description="Glycosyl transferase family 3" evidence="10">
    <location>
        <begin position="73"/>
        <end position="323"/>
    </location>
</feature>
<organism evidence="12 13">
    <name type="scientific">Blautia liquoris</name>
    <dbReference type="NCBI Taxonomy" id="2779518"/>
    <lineage>
        <taxon>Bacteria</taxon>
        <taxon>Bacillati</taxon>
        <taxon>Bacillota</taxon>
        <taxon>Clostridia</taxon>
        <taxon>Lachnospirales</taxon>
        <taxon>Lachnospiraceae</taxon>
        <taxon>Blautia</taxon>
    </lineage>
</organism>
<dbReference type="InterPro" id="IPR035902">
    <property type="entry name" value="Nuc_phospho_transferase"/>
</dbReference>
<evidence type="ECO:0000256" key="7">
    <source>
        <dbReference type="ARBA" id="ARBA00052328"/>
    </source>
</evidence>
<dbReference type="GO" id="GO:0000162">
    <property type="term" value="P:L-tryptophan biosynthetic process"/>
    <property type="evidence" value="ECO:0007669"/>
    <property type="project" value="UniProtKB-UniRule"/>
</dbReference>
<feature type="binding site" evidence="9">
    <location>
        <position position="225"/>
    </location>
    <ligand>
        <name>Mg(2+)</name>
        <dbReference type="ChEBI" id="CHEBI:18420"/>
        <label>2</label>
    </ligand>
</feature>
<protein>
    <recommendedName>
        <fullName evidence="9">Anthranilate phosphoribosyltransferase</fullName>
        <ecNumber evidence="9">2.4.2.18</ecNumber>
    </recommendedName>
</protein>
<dbReference type="PANTHER" id="PTHR43285:SF2">
    <property type="entry name" value="ANTHRANILATE PHOSPHORIBOSYLTRANSFERASE"/>
    <property type="match status" value="1"/>
</dbReference>
<dbReference type="GO" id="GO:0005829">
    <property type="term" value="C:cytosol"/>
    <property type="evidence" value="ECO:0007669"/>
    <property type="project" value="TreeGrafter"/>
</dbReference>
<dbReference type="InterPro" id="IPR017459">
    <property type="entry name" value="Glycosyl_Trfase_fam3_N_dom"/>
</dbReference>
<dbReference type="Gene3D" id="1.20.970.10">
    <property type="entry name" value="Transferase, Pyrimidine Nucleoside Phosphorylase, Chain C"/>
    <property type="match status" value="1"/>
</dbReference>
<comment type="catalytic activity">
    <reaction evidence="7 9">
        <text>N-(5-phospho-beta-D-ribosyl)anthranilate + diphosphate = 5-phospho-alpha-D-ribose 1-diphosphate + anthranilate</text>
        <dbReference type="Rhea" id="RHEA:11768"/>
        <dbReference type="ChEBI" id="CHEBI:16567"/>
        <dbReference type="ChEBI" id="CHEBI:18277"/>
        <dbReference type="ChEBI" id="CHEBI:33019"/>
        <dbReference type="ChEBI" id="CHEBI:58017"/>
        <dbReference type="EC" id="2.4.2.18"/>
    </reaction>
</comment>
<comment type="similarity">
    <text evidence="9">Belongs to the anthranilate phosphoribosyltransferase family.</text>
</comment>
<comment type="pathway">
    <text evidence="1 9">Amino-acid biosynthesis; L-tryptophan biosynthesis; L-tryptophan from chorismate: step 2/5.</text>
</comment>
<evidence type="ECO:0000256" key="3">
    <source>
        <dbReference type="ARBA" id="ARBA00022676"/>
    </source>
</evidence>
<reference evidence="12 13" key="1">
    <citation type="submission" date="2020-10" db="EMBL/GenBank/DDBJ databases">
        <title>Blautia liquoris sp.nov., isolated from the mud in a fermentation cellar used for the production of Chinese strong-flavoured liquor.</title>
        <authorList>
            <person name="Lu L."/>
        </authorList>
    </citation>
    <scope>NUCLEOTIDE SEQUENCE [LARGE SCALE GENOMIC DNA]</scope>
    <source>
        <strain evidence="12 13">LZLJ-3</strain>
    </source>
</reference>
<dbReference type="GO" id="GO:0004048">
    <property type="term" value="F:anthranilate phosphoribosyltransferase activity"/>
    <property type="evidence" value="ECO:0007669"/>
    <property type="project" value="UniProtKB-UniRule"/>
</dbReference>
<dbReference type="InterPro" id="IPR000312">
    <property type="entry name" value="Glycosyl_Trfase_fam3"/>
</dbReference>
<evidence type="ECO:0000256" key="6">
    <source>
        <dbReference type="ARBA" id="ARBA00023141"/>
    </source>
</evidence>
<evidence type="ECO:0000256" key="8">
    <source>
        <dbReference type="ARBA" id="ARBA00061188"/>
    </source>
</evidence>
<keyword evidence="5 9" id="KW-0822">Tryptophan biosynthesis</keyword>
<dbReference type="Proteomes" id="UP000593601">
    <property type="component" value="Chromosome"/>
</dbReference>
<dbReference type="KEGG" id="bliq:INP51_05290"/>
<keyword evidence="9" id="KW-0460">Magnesium</keyword>
<keyword evidence="4 9" id="KW-0808">Transferase</keyword>
<feature type="binding site" evidence="9">
    <location>
        <position position="110"/>
    </location>
    <ligand>
        <name>anthranilate</name>
        <dbReference type="ChEBI" id="CHEBI:16567"/>
        <label>1</label>
    </ligand>
</feature>
<accession>A0A7M2RLX7</accession>
<dbReference type="PANTHER" id="PTHR43285">
    <property type="entry name" value="ANTHRANILATE PHOSPHORIBOSYLTRANSFERASE"/>
    <property type="match status" value="1"/>
</dbReference>
<feature type="binding site" evidence="9">
    <location>
        <position position="87"/>
    </location>
    <ligand>
        <name>5-phospho-alpha-D-ribose 1-diphosphate</name>
        <dbReference type="ChEBI" id="CHEBI:58017"/>
    </ligand>
</feature>
<feature type="binding site" evidence="9">
    <location>
        <position position="91"/>
    </location>
    <ligand>
        <name>Mg(2+)</name>
        <dbReference type="ChEBI" id="CHEBI:18420"/>
        <label>1</label>
    </ligand>
</feature>
<comment type="function">
    <text evidence="9">Catalyzes the transfer of the phosphoribosyl group of 5-phosphorylribose-1-pyrophosphate (PRPP) to anthranilate to yield N-(5'-phosphoribosyl)-anthranilate (PRA).</text>
</comment>
<keyword evidence="6 9" id="KW-0057">Aromatic amino acid biosynthesis</keyword>
<feature type="binding site" evidence="9">
    <location>
        <begin position="82"/>
        <end position="83"/>
    </location>
    <ligand>
        <name>5-phospho-alpha-D-ribose 1-diphosphate</name>
        <dbReference type="ChEBI" id="CHEBI:58017"/>
    </ligand>
</feature>
<sequence length="344" mass="37083">MIKEAIFKLVKRGDLSYEEAHQVMDEIMEGKASDVQMSSYLTALSMKGETIEEITASAAGMREHCIRLLSDVNALEIVGTGGDGSNSFNISTTSALVIAAAGVPVAKHGNRAASSKCGAADVLEELGVNICISPEKSAKLLEEIGICFLFAQNYHFAMKYVAPVRKELGIRTIFNILGPLANPAGADMELIGVYDETLVEPIAHVLKNLGVKNAMVVYGQDKLDEISMSAPTCVCEIRDGKFNSYTITPEQFGFVFCTKDELTGGTPAENARITRRILSGEERGAKRNAVLLNAGAALYIAGKVQTMKEGIFLAAEIIDNKKAFEKLEQFIQSSNEGEEDNAAE</sequence>
<dbReference type="Gene3D" id="3.40.1030.10">
    <property type="entry name" value="Nucleoside phosphorylase/phosphoribosyltransferase catalytic domain"/>
    <property type="match status" value="1"/>
</dbReference>
<evidence type="ECO:0000313" key="12">
    <source>
        <dbReference type="EMBL" id="QOV20362.1"/>
    </source>
</evidence>
<comment type="similarity">
    <text evidence="8">In the C-terminal section; belongs to the anthranilate phosphoribosyltransferase family.</text>
</comment>
<comment type="subunit">
    <text evidence="9">Homodimer.</text>
</comment>
<proteinExistence type="inferred from homology"/>
<evidence type="ECO:0000256" key="5">
    <source>
        <dbReference type="ARBA" id="ARBA00022822"/>
    </source>
</evidence>
<feature type="binding site" evidence="9">
    <location>
        <position position="79"/>
    </location>
    <ligand>
        <name>5-phospho-alpha-D-ribose 1-diphosphate</name>
        <dbReference type="ChEBI" id="CHEBI:58017"/>
    </ligand>
</feature>
<evidence type="ECO:0000256" key="4">
    <source>
        <dbReference type="ARBA" id="ARBA00022679"/>
    </source>
</evidence>
<evidence type="ECO:0000256" key="1">
    <source>
        <dbReference type="ARBA" id="ARBA00004907"/>
    </source>
</evidence>
<dbReference type="GO" id="GO:0000287">
    <property type="term" value="F:magnesium ion binding"/>
    <property type="evidence" value="ECO:0007669"/>
    <property type="project" value="UniProtKB-UniRule"/>
</dbReference>
<dbReference type="RefSeq" id="WP_193736682.1">
    <property type="nucleotide sequence ID" value="NZ_CP063304.1"/>
</dbReference>
<feature type="binding site" evidence="9">
    <location>
        <position position="224"/>
    </location>
    <ligand>
        <name>Mg(2+)</name>
        <dbReference type="ChEBI" id="CHEBI:18420"/>
        <label>2</label>
    </ligand>
</feature>
<dbReference type="EMBL" id="CP063304">
    <property type="protein sequence ID" value="QOV20362.1"/>
    <property type="molecule type" value="Genomic_DNA"/>
</dbReference>
<evidence type="ECO:0000259" key="11">
    <source>
        <dbReference type="Pfam" id="PF02885"/>
    </source>
</evidence>